<dbReference type="Pfam" id="PF00619">
    <property type="entry name" value="CARD"/>
    <property type="match status" value="1"/>
</dbReference>
<dbReference type="PROSITE" id="PS50209">
    <property type="entry name" value="CARD"/>
    <property type="match status" value="1"/>
</dbReference>
<feature type="domain" description="Death" evidence="1">
    <location>
        <begin position="128"/>
        <end position="182"/>
    </location>
</feature>
<dbReference type="SUPFAM" id="SSF47986">
    <property type="entry name" value="DEATH domain"/>
    <property type="match status" value="2"/>
</dbReference>
<evidence type="ECO:0000313" key="3">
    <source>
        <dbReference type="EMBL" id="EEN61458.1"/>
    </source>
</evidence>
<dbReference type="InterPro" id="IPR000488">
    <property type="entry name" value="Death_dom"/>
</dbReference>
<protein>
    <recommendedName>
        <fullName evidence="4">Death domain-containing protein</fullName>
    </recommendedName>
</protein>
<name>C3YEF0_BRAFL</name>
<dbReference type="PANTHER" id="PTHR15034">
    <property type="entry name" value="DEATH DOMAIN-CONTAINING PROTEIN CRADD"/>
    <property type="match status" value="1"/>
</dbReference>
<feature type="non-terminal residue" evidence="3">
    <location>
        <position position="1"/>
    </location>
</feature>
<sequence>LDPDIQEFIRDNYVKLAEGLEVRRVIRYLIQYDVLTIEDKQRILHKETREDQAEEILDTLSRTGKCTTNLFINYLSGINKGFEGTIEETLAEKTQQTDRLASLEARVARRLVTQQDLIRLAGKALDVWEPLAIHLGLDSIDVARIRRDYILDAQQQCFNMLLLWKSTNESNATIGQLISQLE</sequence>
<dbReference type="GO" id="GO:0002020">
    <property type="term" value="F:protease binding"/>
    <property type="evidence" value="ECO:0007669"/>
    <property type="project" value="InterPro"/>
</dbReference>
<dbReference type="Gene3D" id="1.10.533.10">
    <property type="entry name" value="Death Domain, Fas"/>
    <property type="match status" value="2"/>
</dbReference>
<evidence type="ECO:0000259" key="1">
    <source>
        <dbReference type="PROSITE" id="PS50017"/>
    </source>
</evidence>
<dbReference type="GO" id="GO:0042981">
    <property type="term" value="P:regulation of apoptotic process"/>
    <property type="evidence" value="ECO:0007669"/>
    <property type="project" value="InterPro"/>
</dbReference>
<proteinExistence type="predicted"/>
<dbReference type="Pfam" id="PF00531">
    <property type="entry name" value="Death"/>
    <property type="match status" value="1"/>
</dbReference>
<dbReference type="InParanoid" id="C3YEF0"/>
<dbReference type="PANTHER" id="PTHR15034:SF5">
    <property type="entry name" value="DEATH DOMAIN-CONTAINING PROTEIN CRADD"/>
    <property type="match status" value="1"/>
</dbReference>
<evidence type="ECO:0000259" key="2">
    <source>
        <dbReference type="PROSITE" id="PS50209"/>
    </source>
</evidence>
<organism>
    <name type="scientific">Branchiostoma floridae</name>
    <name type="common">Florida lancelet</name>
    <name type="synonym">Amphioxus</name>
    <dbReference type="NCBI Taxonomy" id="7739"/>
    <lineage>
        <taxon>Eukaryota</taxon>
        <taxon>Metazoa</taxon>
        <taxon>Chordata</taxon>
        <taxon>Cephalochordata</taxon>
        <taxon>Leptocardii</taxon>
        <taxon>Amphioxiformes</taxon>
        <taxon>Branchiostomatidae</taxon>
        <taxon>Branchiostoma</taxon>
    </lineage>
</organism>
<dbReference type="EMBL" id="GG666505">
    <property type="protein sequence ID" value="EEN61458.1"/>
    <property type="molecule type" value="Genomic_DNA"/>
</dbReference>
<dbReference type="GO" id="GO:0007165">
    <property type="term" value="P:signal transduction"/>
    <property type="evidence" value="ECO:0007669"/>
    <property type="project" value="InterPro"/>
</dbReference>
<dbReference type="PROSITE" id="PS50017">
    <property type="entry name" value="DEATH_DOMAIN"/>
    <property type="match status" value="1"/>
</dbReference>
<dbReference type="InterPro" id="IPR001315">
    <property type="entry name" value="CARD"/>
</dbReference>
<dbReference type="AlphaFoldDB" id="C3YEF0"/>
<evidence type="ECO:0008006" key="4">
    <source>
        <dbReference type="Google" id="ProtNLM"/>
    </source>
</evidence>
<feature type="non-terminal residue" evidence="3">
    <location>
        <position position="182"/>
    </location>
</feature>
<accession>C3YEF0</accession>
<reference evidence="3" key="1">
    <citation type="journal article" date="2008" name="Nature">
        <title>The amphioxus genome and the evolution of the chordate karyotype.</title>
        <authorList>
            <consortium name="US DOE Joint Genome Institute (JGI-PGF)"/>
            <person name="Putnam N.H."/>
            <person name="Butts T."/>
            <person name="Ferrier D.E.K."/>
            <person name="Furlong R.F."/>
            <person name="Hellsten U."/>
            <person name="Kawashima T."/>
            <person name="Robinson-Rechavi M."/>
            <person name="Shoguchi E."/>
            <person name="Terry A."/>
            <person name="Yu J.-K."/>
            <person name="Benito-Gutierrez E.L."/>
            <person name="Dubchak I."/>
            <person name="Garcia-Fernandez J."/>
            <person name="Gibson-Brown J.J."/>
            <person name="Grigoriev I.V."/>
            <person name="Horton A.C."/>
            <person name="de Jong P.J."/>
            <person name="Jurka J."/>
            <person name="Kapitonov V.V."/>
            <person name="Kohara Y."/>
            <person name="Kuroki Y."/>
            <person name="Lindquist E."/>
            <person name="Lucas S."/>
            <person name="Osoegawa K."/>
            <person name="Pennacchio L.A."/>
            <person name="Salamov A.A."/>
            <person name="Satou Y."/>
            <person name="Sauka-Spengler T."/>
            <person name="Schmutz J."/>
            <person name="Shin-I T."/>
            <person name="Toyoda A."/>
            <person name="Bronner-Fraser M."/>
            <person name="Fujiyama A."/>
            <person name="Holland L.Z."/>
            <person name="Holland P.W.H."/>
            <person name="Satoh N."/>
            <person name="Rokhsar D.S."/>
        </authorList>
    </citation>
    <scope>NUCLEOTIDE SEQUENCE [LARGE SCALE GENOMIC DNA]</scope>
    <source>
        <strain evidence="3">S238N-H82</strain>
        <tissue evidence="3">Testes</tissue>
    </source>
</reference>
<dbReference type="CDD" id="cd01671">
    <property type="entry name" value="CARD"/>
    <property type="match status" value="1"/>
</dbReference>
<feature type="domain" description="CARD" evidence="2">
    <location>
        <begin position="1"/>
        <end position="75"/>
    </location>
</feature>
<dbReference type="GO" id="GO:0070513">
    <property type="term" value="F:death domain binding"/>
    <property type="evidence" value="ECO:0007669"/>
    <property type="project" value="InterPro"/>
</dbReference>
<gene>
    <name evidence="3" type="ORF">BRAFLDRAFT_170157</name>
</gene>
<dbReference type="InterPro" id="IPR037939">
    <property type="entry name" value="CRADD"/>
</dbReference>
<dbReference type="InterPro" id="IPR011029">
    <property type="entry name" value="DEATH-like_dom_sf"/>
</dbReference>